<evidence type="ECO:0000313" key="2">
    <source>
        <dbReference type="Proteomes" id="UP000786811"/>
    </source>
</evidence>
<evidence type="ECO:0000313" key="1">
    <source>
        <dbReference type="EMBL" id="CAG5100110.1"/>
    </source>
</evidence>
<protein>
    <submittedName>
        <fullName evidence="1">Uncharacterized protein</fullName>
    </submittedName>
</protein>
<reference evidence="1" key="1">
    <citation type="submission" date="2021-04" db="EMBL/GenBank/DDBJ databases">
        <authorList>
            <person name="Chebbi M.A.C M."/>
        </authorList>
    </citation>
    <scope>NUCLEOTIDE SEQUENCE</scope>
</reference>
<dbReference type="AlphaFoldDB" id="A0A8J2HK45"/>
<dbReference type="Proteomes" id="UP000786811">
    <property type="component" value="Unassembled WGS sequence"/>
</dbReference>
<organism evidence="1 2">
    <name type="scientific">Cotesia congregata</name>
    <name type="common">Parasitoid wasp</name>
    <name type="synonym">Apanteles congregatus</name>
    <dbReference type="NCBI Taxonomy" id="51543"/>
    <lineage>
        <taxon>Eukaryota</taxon>
        <taxon>Metazoa</taxon>
        <taxon>Ecdysozoa</taxon>
        <taxon>Arthropoda</taxon>
        <taxon>Hexapoda</taxon>
        <taxon>Insecta</taxon>
        <taxon>Pterygota</taxon>
        <taxon>Neoptera</taxon>
        <taxon>Endopterygota</taxon>
        <taxon>Hymenoptera</taxon>
        <taxon>Apocrita</taxon>
        <taxon>Ichneumonoidea</taxon>
        <taxon>Braconidae</taxon>
        <taxon>Microgastrinae</taxon>
        <taxon>Cotesia</taxon>
    </lineage>
</organism>
<accession>A0A8J2HK45</accession>
<proteinExistence type="predicted"/>
<comment type="caution">
    <text evidence="1">The sequence shown here is derived from an EMBL/GenBank/DDBJ whole genome shotgun (WGS) entry which is preliminary data.</text>
</comment>
<gene>
    <name evidence="1" type="ORF">HICCMSTLAB_LOCUS9389</name>
</gene>
<keyword evidence="2" id="KW-1185">Reference proteome</keyword>
<dbReference type="OrthoDB" id="10411663at2759"/>
<name>A0A8J2HK45_COTCN</name>
<dbReference type="EMBL" id="CAJNRD030001122">
    <property type="protein sequence ID" value="CAG5100110.1"/>
    <property type="molecule type" value="Genomic_DNA"/>
</dbReference>
<sequence length="439" mass="48779">MGLFVYVHGTYRPIMGLKIFGKVSSKLKYMISFETVISFLSRHLNPYQTYPPETCLFPVSSLLSSSHLSSSVILNLFERKSDSPKSYLSEFGTDNGIEIGFNACGIKFCGLLLPIVGFAHLFFGVDFKLCSRRELQETLIDLLTKLMVMIIKTLTDVGSFIFTNVICTTLADYQEKDHSSKDKRASNNGSHAENHTIANKNGLLSVAKNNFSSNNSDVFNDTKVTKDKDGAHISKIAGDTFANESVSNQTKLVKNKDGSTIIEESVKTVDTNHTDVTKTEKVLNADGGITDKETKINKSKNRTTDDKTHLIQNKDGTATVESVITITDDNTTTTNQTGVTNNKYGTSIMDPHITVEHDKETTVYKTDVTKNKDGTTTVDEFVIITTKYSKIIHHIVKRKYANGYIKIITDTVTRNCITYNCNQKFSGPLRDACNKHVPI</sequence>